<dbReference type="GO" id="GO:0000036">
    <property type="term" value="F:acyl carrier activity"/>
    <property type="evidence" value="ECO:0007669"/>
    <property type="project" value="TreeGrafter"/>
</dbReference>
<dbReference type="OrthoDB" id="448946at2759"/>
<comment type="function">
    <text evidence="8">Carrier of the growing fatty acid chain in fatty acid biosynthesis.</text>
</comment>
<dbReference type="InterPro" id="IPR006162">
    <property type="entry name" value="Ppantetheine_attach_site"/>
</dbReference>
<name>A4VD97_TETTS</name>
<keyword evidence="4" id="KW-0597">Phosphoprotein</keyword>
<keyword evidence="5" id="KW-0276">Fatty acid metabolism</keyword>
<dbReference type="PANTHER" id="PTHR20863">
    <property type="entry name" value="ACYL CARRIER PROTEIN"/>
    <property type="match status" value="1"/>
</dbReference>
<dbReference type="PANTHER" id="PTHR20863:SF76">
    <property type="entry name" value="CARRIER DOMAIN-CONTAINING PROTEIN"/>
    <property type="match status" value="1"/>
</dbReference>
<reference evidence="11" key="1">
    <citation type="journal article" date="2006" name="PLoS Biol.">
        <title>Macronuclear genome sequence of the ciliate Tetrahymena thermophila, a model eukaryote.</title>
        <authorList>
            <person name="Eisen J.A."/>
            <person name="Coyne R.S."/>
            <person name="Wu M."/>
            <person name="Wu D."/>
            <person name="Thiagarajan M."/>
            <person name="Wortman J.R."/>
            <person name="Badger J.H."/>
            <person name="Ren Q."/>
            <person name="Amedeo P."/>
            <person name="Jones K.M."/>
            <person name="Tallon L.J."/>
            <person name="Delcher A.L."/>
            <person name="Salzberg S.L."/>
            <person name="Silva J.C."/>
            <person name="Haas B.J."/>
            <person name="Majoros W.H."/>
            <person name="Farzad M."/>
            <person name="Carlton J.M."/>
            <person name="Smith R.K. Jr."/>
            <person name="Garg J."/>
            <person name="Pearlman R.E."/>
            <person name="Karrer K.M."/>
            <person name="Sun L."/>
            <person name="Manning G."/>
            <person name="Elde N.C."/>
            <person name="Turkewitz A.P."/>
            <person name="Asai D.J."/>
            <person name="Wilkes D.E."/>
            <person name="Wang Y."/>
            <person name="Cai H."/>
            <person name="Collins K."/>
            <person name="Stewart B.A."/>
            <person name="Lee S.R."/>
            <person name="Wilamowska K."/>
            <person name="Weinberg Z."/>
            <person name="Ruzzo W.L."/>
            <person name="Wloga D."/>
            <person name="Gaertig J."/>
            <person name="Frankel J."/>
            <person name="Tsao C.-C."/>
            <person name="Gorovsky M.A."/>
            <person name="Keeling P.J."/>
            <person name="Waller R.F."/>
            <person name="Patron N.J."/>
            <person name="Cherry J.M."/>
            <person name="Stover N.A."/>
            <person name="Krieger C.J."/>
            <person name="del Toro C."/>
            <person name="Ryder H.F."/>
            <person name="Williamson S.C."/>
            <person name="Barbeau R.A."/>
            <person name="Hamilton E.P."/>
            <person name="Orias E."/>
        </authorList>
    </citation>
    <scope>NUCLEOTIDE SEQUENCE [LARGE SCALE GENOMIC DNA]</scope>
    <source>
        <strain evidence="11">SB210</strain>
    </source>
</reference>
<evidence type="ECO:0000259" key="9">
    <source>
        <dbReference type="PROSITE" id="PS50075"/>
    </source>
</evidence>
<keyword evidence="11" id="KW-1185">Reference proteome</keyword>
<dbReference type="GeneID" id="7829304"/>
<dbReference type="InterPro" id="IPR009081">
    <property type="entry name" value="PP-bd_ACP"/>
</dbReference>
<evidence type="ECO:0000313" key="10">
    <source>
        <dbReference type="EMBL" id="EDK31498.1"/>
    </source>
</evidence>
<proteinExistence type="inferred from homology"/>
<dbReference type="STRING" id="312017.A4VD97"/>
<dbReference type="HAMAP" id="MF_01217">
    <property type="entry name" value="Acyl_carrier"/>
    <property type="match status" value="1"/>
</dbReference>
<gene>
    <name evidence="10" type="ORF">TTHERM_00304359</name>
</gene>
<evidence type="ECO:0000256" key="4">
    <source>
        <dbReference type="ARBA" id="ARBA00022553"/>
    </source>
</evidence>
<dbReference type="Proteomes" id="UP000009168">
    <property type="component" value="Unassembled WGS sequence"/>
</dbReference>
<dbReference type="eggNOG" id="KOG1748">
    <property type="taxonomic scope" value="Eukaryota"/>
</dbReference>
<evidence type="ECO:0000256" key="2">
    <source>
        <dbReference type="ARBA" id="ARBA00022450"/>
    </source>
</evidence>
<dbReference type="Pfam" id="PF00550">
    <property type="entry name" value="PP-binding"/>
    <property type="match status" value="1"/>
</dbReference>
<accession>A4VD97</accession>
<dbReference type="EMBL" id="GG662608">
    <property type="protein sequence ID" value="EDK31498.1"/>
    <property type="molecule type" value="Genomic_DNA"/>
</dbReference>
<dbReference type="HOGENOM" id="CLU_1655713_0_0_1"/>
<dbReference type="AlphaFoldDB" id="A4VD97"/>
<dbReference type="InterPro" id="IPR036736">
    <property type="entry name" value="ACP-like_sf"/>
</dbReference>
<dbReference type="Gene3D" id="1.10.1200.10">
    <property type="entry name" value="ACP-like"/>
    <property type="match status" value="1"/>
</dbReference>
<sequence>MFRNLLVKSIKLAANRQLFAQQKNTKLFNAWLSQNQIQSLNALSSQNRYNFTSSGDTQVNQILDEVEAKVFQVLKSAAKCKADKLSRTATFEELGFDSLDGVELVVAMEELFGFDITNEEAEKIVSVQDAITIFNKNLVEKINRDKLVELQESETTPLKK</sequence>
<keyword evidence="6" id="KW-0443">Lipid metabolism</keyword>
<keyword evidence="3 8" id="KW-0444">Lipid biosynthesis</keyword>
<comment type="similarity">
    <text evidence="1">Belongs to the acyl carrier protein (ACP) family.</text>
</comment>
<dbReference type="PROSITE" id="PS50075">
    <property type="entry name" value="CARRIER"/>
    <property type="match status" value="1"/>
</dbReference>
<dbReference type="FunCoup" id="A4VD97">
    <property type="interactions" value="88"/>
</dbReference>
<dbReference type="InterPro" id="IPR003231">
    <property type="entry name" value="ACP"/>
</dbReference>
<evidence type="ECO:0000256" key="8">
    <source>
        <dbReference type="RuleBase" id="RU000722"/>
    </source>
</evidence>
<keyword evidence="7 8" id="KW-0275">Fatty acid biosynthesis</keyword>
<dbReference type="KEGG" id="tet:TTHERM_00304359"/>
<evidence type="ECO:0000256" key="3">
    <source>
        <dbReference type="ARBA" id="ARBA00022516"/>
    </source>
</evidence>
<evidence type="ECO:0000256" key="6">
    <source>
        <dbReference type="ARBA" id="ARBA00023098"/>
    </source>
</evidence>
<evidence type="ECO:0000256" key="1">
    <source>
        <dbReference type="ARBA" id="ARBA00010930"/>
    </source>
</evidence>
<evidence type="ECO:0000256" key="5">
    <source>
        <dbReference type="ARBA" id="ARBA00022832"/>
    </source>
</evidence>
<protein>
    <recommendedName>
        <fullName evidence="8">Acyl carrier protein</fullName>
    </recommendedName>
</protein>
<evidence type="ECO:0000256" key="7">
    <source>
        <dbReference type="ARBA" id="ARBA00023160"/>
    </source>
</evidence>
<keyword evidence="2 8" id="KW-0596">Phosphopantetheine</keyword>
<feature type="domain" description="Carrier" evidence="9">
    <location>
        <begin position="57"/>
        <end position="138"/>
    </location>
</feature>
<dbReference type="SUPFAM" id="SSF47336">
    <property type="entry name" value="ACP-like"/>
    <property type="match status" value="1"/>
</dbReference>
<dbReference type="RefSeq" id="XP_001470926.1">
    <property type="nucleotide sequence ID" value="XM_001470876.1"/>
</dbReference>
<dbReference type="PROSITE" id="PS00012">
    <property type="entry name" value="PHOSPHOPANTETHEINE"/>
    <property type="match status" value="1"/>
</dbReference>
<evidence type="ECO:0000313" key="11">
    <source>
        <dbReference type="Proteomes" id="UP000009168"/>
    </source>
</evidence>
<dbReference type="InParanoid" id="A4VD97"/>
<dbReference type="GO" id="GO:0000035">
    <property type="term" value="F:acyl binding"/>
    <property type="evidence" value="ECO:0007669"/>
    <property type="project" value="TreeGrafter"/>
</dbReference>
<organism evidence="10 11">
    <name type="scientific">Tetrahymena thermophila (strain SB210)</name>
    <dbReference type="NCBI Taxonomy" id="312017"/>
    <lineage>
        <taxon>Eukaryota</taxon>
        <taxon>Sar</taxon>
        <taxon>Alveolata</taxon>
        <taxon>Ciliophora</taxon>
        <taxon>Intramacronucleata</taxon>
        <taxon>Oligohymenophorea</taxon>
        <taxon>Hymenostomatida</taxon>
        <taxon>Tetrahymenina</taxon>
        <taxon>Tetrahymenidae</taxon>
        <taxon>Tetrahymena</taxon>
    </lineage>
</organism>